<dbReference type="AlphaFoldDB" id="A0A654BDB5"/>
<reference evidence="1 2" key="1">
    <citation type="submission" date="2019-10" db="EMBL/GenBank/DDBJ databases">
        <authorList>
            <person name="Karimi E."/>
        </authorList>
    </citation>
    <scope>NUCLEOTIDE SEQUENCE [LARGE SCALE GENOMIC DNA]</scope>
    <source>
        <strain evidence="1">Sphingobacterium sp. 8BC</strain>
    </source>
</reference>
<dbReference type="EMBL" id="CABWMV010000012">
    <property type="protein sequence ID" value="VXC77362.1"/>
    <property type="molecule type" value="Genomic_DNA"/>
</dbReference>
<gene>
    <name evidence="1" type="ORF">SPHINGO8BC_20061</name>
</gene>
<organism evidence="1 2">
    <name type="scientific">Sphingobacterium multivorum</name>
    <dbReference type="NCBI Taxonomy" id="28454"/>
    <lineage>
        <taxon>Bacteria</taxon>
        <taxon>Pseudomonadati</taxon>
        <taxon>Bacteroidota</taxon>
        <taxon>Sphingobacteriia</taxon>
        <taxon>Sphingobacteriales</taxon>
        <taxon>Sphingobacteriaceae</taxon>
        <taxon>Sphingobacterium</taxon>
    </lineage>
</organism>
<name>A0A654BDB5_SPHMU</name>
<dbReference type="Proteomes" id="UP000432350">
    <property type="component" value="Unassembled WGS sequence"/>
</dbReference>
<proteinExistence type="predicted"/>
<protein>
    <submittedName>
        <fullName evidence="1">Uncharacterized protein</fullName>
    </submittedName>
</protein>
<evidence type="ECO:0000313" key="1">
    <source>
        <dbReference type="EMBL" id="VXC77362.1"/>
    </source>
</evidence>
<evidence type="ECO:0000313" key="2">
    <source>
        <dbReference type="Proteomes" id="UP000432350"/>
    </source>
</evidence>
<accession>A0A654BDB5</accession>
<sequence>MDKRNSKIWAPVISLDGFRKEQTAGRDELLFNELHGERLIDKPHKHDFFYQKLCSGSCGRNIYPGNAICRKST</sequence>